<evidence type="ECO:0000313" key="8">
    <source>
        <dbReference type="Proteomes" id="UP001595758"/>
    </source>
</evidence>
<sequence>MVLLYLCFSLAALYLLIRWQRAHPYHQWRKRLQLARHESVFNQLYETVNGFELSKQARQSQDAPEYVYGEIEFESFIALIALCKPDADCIFYDLGSGAGKAVLACAMVFPVKKSYGVELFGNLHQCANRQKQTLSTLTGYSHCQDQITFIQSDLLHIPLTDATLIFINATSFFGYLWQQISIHLEQIPNDAIVISTSKKLASDKFSVDLITRVNMSWGPVHAYIQRRLPDNGSIELPEKF</sequence>
<dbReference type="Gene3D" id="3.40.50.150">
    <property type="entry name" value="Vaccinia Virus protein VP39"/>
    <property type="match status" value="1"/>
</dbReference>
<dbReference type="PROSITE" id="PS51569">
    <property type="entry name" value="DOT1"/>
    <property type="match status" value="1"/>
</dbReference>
<accession>A0ABV8CHV5</accession>
<reference evidence="8" key="1">
    <citation type="journal article" date="2019" name="Int. J. Syst. Evol. Microbiol.">
        <title>The Global Catalogue of Microorganisms (GCM) 10K type strain sequencing project: providing services to taxonomists for standard genome sequencing and annotation.</title>
        <authorList>
            <consortium name="The Broad Institute Genomics Platform"/>
            <consortium name="The Broad Institute Genome Sequencing Center for Infectious Disease"/>
            <person name="Wu L."/>
            <person name="Ma J."/>
        </authorList>
    </citation>
    <scope>NUCLEOTIDE SEQUENCE [LARGE SCALE GENOMIC DNA]</scope>
    <source>
        <strain evidence="8">CCUG 59858</strain>
    </source>
</reference>
<organism evidence="7 8">
    <name type="scientific">Legionella dresdenensis</name>
    <dbReference type="NCBI Taxonomy" id="450200"/>
    <lineage>
        <taxon>Bacteria</taxon>
        <taxon>Pseudomonadati</taxon>
        <taxon>Pseudomonadota</taxon>
        <taxon>Gammaproteobacteria</taxon>
        <taxon>Legionellales</taxon>
        <taxon>Legionellaceae</taxon>
        <taxon>Legionella</taxon>
    </lineage>
</organism>
<evidence type="ECO:0000256" key="1">
    <source>
        <dbReference type="ARBA" id="ARBA00012190"/>
    </source>
</evidence>
<dbReference type="Pfam" id="PF08123">
    <property type="entry name" value="DOT1"/>
    <property type="match status" value="1"/>
</dbReference>
<dbReference type="EC" id="2.1.1.360" evidence="1"/>
<keyword evidence="7" id="KW-0808">Transferase</keyword>
<dbReference type="RefSeq" id="WP_382344440.1">
    <property type="nucleotide sequence ID" value="NZ_JBHSAB010000029.1"/>
</dbReference>
<dbReference type="GO" id="GO:0008168">
    <property type="term" value="F:methyltransferase activity"/>
    <property type="evidence" value="ECO:0007669"/>
    <property type="project" value="UniProtKB-KW"/>
</dbReference>
<keyword evidence="3" id="KW-0156">Chromatin regulator</keyword>
<evidence type="ECO:0000313" key="7">
    <source>
        <dbReference type="EMBL" id="MFC3909839.1"/>
    </source>
</evidence>
<evidence type="ECO:0000259" key="6">
    <source>
        <dbReference type="PROSITE" id="PS51569"/>
    </source>
</evidence>
<feature type="domain" description="DOT1" evidence="6">
    <location>
        <begin position="1"/>
        <end position="240"/>
    </location>
</feature>
<keyword evidence="7" id="KW-0489">Methyltransferase</keyword>
<dbReference type="InterPro" id="IPR029063">
    <property type="entry name" value="SAM-dependent_MTases_sf"/>
</dbReference>
<dbReference type="SUPFAM" id="SSF53335">
    <property type="entry name" value="S-adenosyl-L-methionine-dependent methyltransferases"/>
    <property type="match status" value="1"/>
</dbReference>
<keyword evidence="8" id="KW-1185">Reference proteome</keyword>
<evidence type="ECO:0000256" key="2">
    <source>
        <dbReference type="ARBA" id="ARBA00020987"/>
    </source>
</evidence>
<gene>
    <name evidence="7" type="ORF">ACFORL_12230</name>
</gene>
<name>A0ABV8CHV5_9GAMM</name>
<dbReference type="InterPro" id="IPR025789">
    <property type="entry name" value="DOT1_dom"/>
</dbReference>
<comment type="catalytic activity">
    <reaction evidence="5">
        <text>L-lysyl(79)-[histone H3] + 3 S-adenosyl-L-methionine = N(6),N(6),N(6)-trimethyl-L-lysyl(79)-[histone H3] + 3 S-adenosyl-L-homocysteine + 3 H(+)</text>
        <dbReference type="Rhea" id="RHEA:60328"/>
        <dbReference type="Rhea" id="RHEA-COMP:15549"/>
        <dbReference type="Rhea" id="RHEA-COMP:15552"/>
        <dbReference type="ChEBI" id="CHEBI:15378"/>
        <dbReference type="ChEBI" id="CHEBI:29969"/>
        <dbReference type="ChEBI" id="CHEBI:57856"/>
        <dbReference type="ChEBI" id="CHEBI:59789"/>
        <dbReference type="ChEBI" id="CHEBI:61961"/>
        <dbReference type="EC" id="2.1.1.360"/>
    </reaction>
</comment>
<comment type="caution">
    <text evidence="7">The sequence shown here is derived from an EMBL/GenBank/DDBJ whole genome shotgun (WGS) entry which is preliminary data.</text>
</comment>
<protein>
    <recommendedName>
        <fullName evidence="2">Histone-lysine N-methyltransferase, H3 lysine-79 specific</fullName>
        <ecNumber evidence="1">2.1.1.360</ecNumber>
    </recommendedName>
    <alternativeName>
        <fullName evidence="4">Histone H3-K79 methyltransferase</fullName>
    </alternativeName>
</protein>
<dbReference type="InterPro" id="IPR030445">
    <property type="entry name" value="H3-K79_meTrfase"/>
</dbReference>
<proteinExistence type="predicted"/>
<evidence type="ECO:0000256" key="5">
    <source>
        <dbReference type="ARBA" id="ARBA00047770"/>
    </source>
</evidence>
<dbReference type="Proteomes" id="UP001595758">
    <property type="component" value="Unassembled WGS sequence"/>
</dbReference>
<evidence type="ECO:0000256" key="3">
    <source>
        <dbReference type="ARBA" id="ARBA00022853"/>
    </source>
</evidence>
<dbReference type="PANTHER" id="PTHR21451:SF19">
    <property type="entry name" value="ACTIVATED IN BLOCKED UNFOLDED PROTEIN RESPONSE"/>
    <property type="match status" value="1"/>
</dbReference>
<dbReference type="GO" id="GO:0032259">
    <property type="term" value="P:methylation"/>
    <property type="evidence" value="ECO:0007669"/>
    <property type="project" value="UniProtKB-KW"/>
</dbReference>
<evidence type="ECO:0000256" key="4">
    <source>
        <dbReference type="ARBA" id="ARBA00029821"/>
    </source>
</evidence>
<dbReference type="EMBL" id="JBHSAB010000029">
    <property type="protein sequence ID" value="MFC3909839.1"/>
    <property type="molecule type" value="Genomic_DNA"/>
</dbReference>
<dbReference type="PANTHER" id="PTHR21451">
    <property type="entry name" value="HISTONE H3 METHYLTRANSFERASE"/>
    <property type="match status" value="1"/>
</dbReference>